<feature type="domain" description="EGF-like" evidence="12">
    <location>
        <begin position="800"/>
        <end position="838"/>
    </location>
</feature>
<dbReference type="PROSITE" id="PS50856">
    <property type="entry name" value="AMOP"/>
    <property type="match status" value="1"/>
</dbReference>
<dbReference type="GO" id="GO:0071944">
    <property type="term" value="C:cell periphery"/>
    <property type="evidence" value="ECO:0007669"/>
    <property type="project" value="UniProtKB-ARBA"/>
</dbReference>
<evidence type="ECO:0000259" key="13">
    <source>
        <dbReference type="PROSITE" id="PS50856"/>
    </source>
</evidence>
<keyword evidence="8 9" id="KW-1015">Disulfide bond</keyword>
<feature type="domain" description="EGF-like" evidence="12">
    <location>
        <begin position="722"/>
        <end position="760"/>
    </location>
</feature>
<evidence type="ECO:0000259" key="15">
    <source>
        <dbReference type="PROSITE" id="PS51233"/>
    </source>
</evidence>
<dbReference type="Proteomes" id="UP001066276">
    <property type="component" value="Chromosome 11"/>
</dbReference>
<evidence type="ECO:0000256" key="8">
    <source>
        <dbReference type="ARBA" id="ARBA00023157"/>
    </source>
</evidence>
<evidence type="ECO:0000256" key="4">
    <source>
        <dbReference type="ARBA" id="ARBA00022729"/>
    </source>
</evidence>
<dbReference type="SMART" id="SM00179">
    <property type="entry name" value="EGF_CA"/>
    <property type="match status" value="3"/>
</dbReference>
<evidence type="ECO:0000256" key="5">
    <source>
        <dbReference type="ARBA" id="ARBA00022737"/>
    </source>
</evidence>
<dbReference type="InterPro" id="IPR005533">
    <property type="entry name" value="AMOP_dom"/>
</dbReference>
<keyword evidence="7 11" id="KW-0472">Membrane</keyword>
<dbReference type="PROSITE" id="PS00010">
    <property type="entry name" value="ASX_HYDROXYL"/>
    <property type="match status" value="3"/>
</dbReference>
<feature type="domain" description="AMOP" evidence="13">
    <location>
        <begin position="119"/>
        <end position="242"/>
    </location>
</feature>
<organism evidence="16 17">
    <name type="scientific">Pleurodeles waltl</name>
    <name type="common">Iberian ribbed newt</name>
    <dbReference type="NCBI Taxonomy" id="8319"/>
    <lineage>
        <taxon>Eukaryota</taxon>
        <taxon>Metazoa</taxon>
        <taxon>Chordata</taxon>
        <taxon>Craniata</taxon>
        <taxon>Vertebrata</taxon>
        <taxon>Euteleostomi</taxon>
        <taxon>Amphibia</taxon>
        <taxon>Batrachia</taxon>
        <taxon>Caudata</taxon>
        <taxon>Salamandroidea</taxon>
        <taxon>Salamandridae</taxon>
        <taxon>Pleurodelinae</taxon>
        <taxon>Pleurodeles</taxon>
    </lineage>
</organism>
<name>A0AAV7L9U8_PLEWA</name>
<evidence type="ECO:0000256" key="3">
    <source>
        <dbReference type="ARBA" id="ARBA00022692"/>
    </source>
</evidence>
<keyword evidence="5" id="KW-0677">Repeat</keyword>
<dbReference type="GO" id="GO:0005509">
    <property type="term" value="F:calcium ion binding"/>
    <property type="evidence" value="ECO:0007669"/>
    <property type="project" value="InterPro"/>
</dbReference>
<keyword evidence="2 9" id="KW-0245">EGF-like domain</keyword>
<dbReference type="FunFam" id="2.10.25.10:FF:000038">
    <property type="entry name" value="Fibrillin 2"/>
    <property type="match status" value="2"/>
</dbReference>
<feature type="domain" description="EGF-like" evidence="12">
    <location>
        <begin position="761"/>
        <end position="794"/>
    </location>
</feature>
<dbReference type="InterPro" id="IPR024731">
    <property type="entry name" value="NELL2-like_EGF"/>
</dbReference>
<evidence type="ECO:0000259" key="12">
    <source>
        <dbReference type="PROSITE" id="PS50026"/>
    </source>
</evidence>
<dbReference type="SUPFAM" id="SSF57196">
    <property type="entry name" value="EGF/Laminin"/>
    <property type="match status" value="2"/>
</dbReference>
<comment type="caution">
    <text evidence="16">The sequence shown here is derived from an EMBL/GenBank/DDBJ whole genome shotgun (WGS) entry which is preliminary data.</text>
</comment>
<dbReference type="SMART" id="SM00723">
    <property type="entry name" value="AMOP"/>
    <property type="match status" value="1"/>
</dbReference>
<dbReference type="Pfam" id="PF00094">
    <property type="entry name" value="VWD"/>
    <property type="match status" value="1"/>
</dbReference>
<dbReference type="PROSITE" id="PS01186">
    <property type="entry name" value="EGF_2"/>
    <property type="match status" value="3"/>
</dbReference>
<dbReference type="PANTHER" id="PTHR13802:SF52">
    <property type="entry name" value="MUCIN-4"/>
    <property type="match status" value="1"/>
</dbReference>
<evidence type="ECO:0000256" key="11">
    <source>
        <dbReference type="SAM" id="Phobius"/>
    </source>
</evidence>
<dbReference type="GO" id="GO:0016020">
    <property type="term" value="C:membrane"/>
    <property type="evidence" value="ECO:0007669"/>
    <property type="project" value="UniProtKB-SubCell"/>
</dbReference>
<dbReference type="Pfam" id="PF12947">
    <property type="entry name" value="EGF_3"/>
    <property type="match status" value="3"/>
</dbReference>
<dbReference type="InterPro" id="IPR018097">
    <property type="entry name" value="EGF_Ca-bd_CS"/>
</dbReference>
<evidence type="ECO:0000313" key="16">
    <source>
        <dbReference type="EMBL" id="KAJ1087220.1"/>
    </source>
</evidence>
<evidence type="ECO:0000256" key="6">
    <source>
        <dbReference type="ARBA" id="ARBA00022989"/>
    </source>
</evidence>
<dbReference type="InterPro" id="IPR056619">
    <property type="entry name" value="C8-3_MUC4"/>
</dbReference>
<dbReference type="GO" id="GO:0007160">
    <property type="term" value="P:cell-matrix adhesion"/>
    <property type="evidence" value="ECO:0007669"/>
    <property type="project" value="InterPro"/>
</dbReference>
<dbReference type="PROSITE" id="PS50026">
    <property type="entry name" value="EGF_3"/>
    <property type="match status" value="4"/>
</dbReference>
<dbReference type="Pfam" id="PF23263">
    <property type="entry name" value="C8-3_MUC4"/>
    <property type="match status" value="1"/>
</dbReference>
<dbReference type="PROSITE" id="PS51233">
    <property type="entry name" value="VWFD"/>
    <property type="match status" value="1"/>
</dbReference>
<dbReference type="AlphaFoldDB" id="A0AAV7L9U8"/>
<evidence type="ECO:0000256" key="9">
    <source>
        <dbReference type="PROSITE-ProRule" id="PRU00076"/>
    </source>
</evidence>
<gene>
    <name evidence="16" type="ORF">NDU88_000406</name>
</gene>
<dbReference type="EMBL" id="JANPWB010000015">
    <property type="protein sequence ID" value="KAJ1087220.1"/>
    <property type="molecule type" value="Genomic_DNA"/>
</dbReference>
<comment type="subcellular location">
    <subcellularLocation>
        <location evidence="1">Membrane</location>
    </subcellularLocation>
</comment>
<evidence type="ECO:0000259" key="14">
    <source>
        <dbReference type="PROSITE" id="PS51220"/>
    </source>
</evidence>
<evidence type="ECO:0000256" key="2">
    <source>
        <dbReference type="ARBA" id="ARBA00022536"/>
    </source>
</evidence>
<keyword evidence="4" id="KW-0732">Signal</keyword>
<dbReference type="InterPro" id="IPR003886">
    <property type="entry name" value="NIDO_dom"/>
</dbReference>
<dbReference type="GO" id="GO:0005176">
    <property type="term" value="F:ErbB-2 class receptor binding"/>
    <property type="evidence" value="ECO:0007669"/>
    <property type="project" value="TreeGrafter"/>
</dbReference>
<keyword evidence="17" id="KW-1185">Reference proteome</keyword>
<evidence type="ECO:0008006" key="18">
    <source>
        <dbReference type="Google" id="ProtNLM"/>
    </source>
</evidence>
<sequence>MKTSYTAKWTLKVTWDNAPAFPAKPKDTQTNTFQAVLTTDGITSYVLILFKDDGMNWDVASLAKTNVLIGYSSGKEDGFFKNDDLTKKSAAEKYRPSNYVGFNTDLRGLWIYKLDNNGASVNYRLKCLEWYNAQPPPRVWNNGLLPCPCSLQQGWLDTRFRRTKAGLSRSEHILRTTSPNIFMAGVRCVYNARRQLLSSYQERSWIFFPDTTSADDIELQAFDWCCEKLEDPRFCRRYEEKRPRTDCAGYRPLAPAWMYGDPHITTLDAHSYTFNGLGDYIVLNATGSTSSFILQGRTTQTGMAMATNFNAFASQYSSSTTNIQMEWFLQNDTLKVKLNNQSLAFFYSNDMDADVCNETGIFLIKGRNSVTATFDGELSVSISASFGILSAITSLPDQYMNRTRGLLGVWNSDTTDDFTMPNGTTISINSTERETFNYGMTWQVTGNSFFSSAVPTTPQSRSAFTPVFLEDLKTTNTSEYAAVSSACGGNIECIYDTLTTGNPAIGAQTQLIATTYQYTKQSLNTYPPVITGNSSITTYIGQNVEVAYSTTRSEVKFITYTSEDLNLTENGILSWTPSSVAAISLQVVAVDINNLSAVVDPSFILCVCALSDECDSTVQTRLNGSSLYVSACVCKNNYTGEFCDVPPDPCIQGCFPEVTCSDIKGCGPCPTGLTGDGISCGDTDECSMENSCSLNATCANTVGSYKCECKPGFVGNGASCSDINECMKSPCHKDAICINTVGSYTCTCNPGYEGNGASCSDINECMKSPCHKDATCINTVGSYTCTCNPGYEGNGMFCCSSECDANHCLNGGTCTLTGSQCEIQACACAVGYEGPRCMDASLSFVPFAIKALPKRTVLLRLESNSNMNTEDTDIKVQQLIADLPVNRLFNRNRDYSNVSQNTIYFMDLTSEFNYTGIRDDIKYLNEKLVDALRNKTHTTRAARAISDIALVQVMNGNLTSQADLAQYFGCGAFRKTAYELNPTTFMCESKCIDYCKNNATCNLTQEGPLCTCVPFSIYTTSGDTCDIIAMNLNAFLGILFGALAFLFLLVIAILLTVYWCRKRRQEADDESFLQTSFHSSSSLTGFKRLQETNLPSLSAPKYTPDLLSWKPRLDLVNTSMKAKTDRARPQRLSESLSSDSGNMQPYTSSDSGNMELAVSFDVLASSES</sequence>
<dbReference type="CDD" id="cd00054">
    <property type="entry name" value="EGF_CA"/>
    <property type="match status" value="3"/>
</dbReference>
<dbReference type="InterPro" id="IPR051495">
    <property type="entry name" value="Epithelial_Barrier/Signaling"/>
</dbReference>
<evidence type="ECO:0000313" key="17">
    <source>
        <dbReference type="Proteomes" id="UP001066276"/>
    </source>
</evidence>
<dbReference type="SMART" id="SM00539">
    <property type="entry name" value="NIDO"/>
    <property type="match status" value="1"/>
</dbReference>
<dbReference type="FunFam" id="2.10.25.10:FF:000653">
    <property type="entry name" value="Putative Fibrillin-1"/>
    <property type="match status" value="1"/>
</dbReference>
<protein>
    <recommendedName>
        <fullName evidence="18">Mucin-like protein</fullName>
    </recommendedName>
</protein>
<keyword evidence="6 11" id="KW-1133">Transmembrane helix</keyword>
<dbReference type="PROSITE" id="PS01187">
    <property type="entry name" value="EGF_CA"/>
    <property type="match status" value="1"/>
</dbReference>
<evidence type="ECO:0000256" key="1">
    <source>
        <dbReference type="ARBA" id="ARBA00004370"/>
    </source>
</evidence>
<feature type="domain" description="NIDO" evidence="14">
    <location>
        <begin position="1"/>
        <end position="117"/>
    </location>
</feature>
<dbReference type="PANTHER" id="PTHR13802">
    <property type="entry name" value="MUCIN 4-RELATED"/>
    <property type="match status" value="1"/>
</dbReference>
<accession>A0AAV7L9U8</accession>
<dbReference type="PROSITE" id="PS51220">
    <property type="entry name" value="NIDO"/>
    <property type="match status" value="1"/>
</dbReference>
<dbReference type="PROSITE" id="PS00022">
    <property type="entry name" value="EGF_1"/>
    <property type="match status" value="1"/>
</dbReference>
<feature type="transmembrane region" description="Helical" evidence="11">
    <location>
        <begin position="1034"/>
        <end position="1060"/>
    </location>
</feature>
<dbReference type="InterPro" id="IPR000152">
    <property type="entry name" value="EGF-type_Asp/Asn_hydroxyl_site"/>
</dbReference>
<keyword evidence="3 11" id="KW-0812">Transmembrane</keyword>
<dbReference type="InterPro" id="IPR001846">
    <property type="entry name" value="VWF_type-D"/>
</dbReference>
<dbReference type="SMART" id="SM00216">
    <property type="entry name" value="VWD"/>
    <property type="match status" value="1"/>
</dbReference>
<evidence type="ECO:0000256" key="7">
    <source>
        <dbReference type="ARBA" id="ARBA00023136"/>
    </source>
</evidence>
<proteinExistence type="predicted"/>
<dbReference type="SMART" id="SM00181">
    <property type="entry name" value="EGF"/>
    <property type="match status" value="6"/>
</dbReference>
<feature type="compositionally biased region" description="Polar residues" evidence="10">
    <location>
        <begin position="1132"/>
        <end position="1152"/>
    </location>
</feature>
<dbReference type="Pfam" id="PF06119">
    <property type="entry name" value="NIDO"/>
    <property type="match status" value="1"/>
</dbReference>
<dbReference type="InterPro" id="IPR001881">
    <property type="entry name" value="EGF-like_Ca-bd_dom"/>
</dbReference>
<comment type="caution">
    <text evidence="9">Lacks conserved residue(s) required for the propagation of feature annotation.</text>
</comment>
<feature type="region of interest" description="Disordered" evidence="10">
    <location>
        <begin position="1120"/>
        <end position="1152"/>
    </location>
</feature>
<dbReference type="Gene3D" id="2.10.25.10">
    <property type="entry name" value="Laminin"/>
    <property type="match status" value="4"/>
</dbReference>
<feature type="disulfide bond" evidence="9">
    <location>
        <begin position="828"/>
        <end position="837"/>
    </location>
</feature>
<evidence type="ECO:0000256" key="10">
    <source>
        <dbReference type="SAM" id="MobiDB-lite"/>
    </source>
</evidence>
<reference evidence="16" key="1">
    <citation type="journal article" date="2022" name="bioRxiv">
        <title>Sequencing and chromosome-scale assembly of the giantPleurodeles waltlgenome.</title>
        <authorList>
            <person name="Brown T."/>
            <person name="Elewa A."/>
            <person name="Iarovenko S."/>
            <person name="Subramanian E."/>
            <person name="Araus A.J."/>
            <person name="Petzold A."/>
            <person name="Susuki M."/>
            <person name="Suzuki K.-i.T."/>
            <person name="Hayashi T."/>
            <person name="Toyoda A."/>
            <person name="Oliveira C."/>
            <person name="Osipova E."/>
            <person name="Leigh N.D."/>
            <person name="Simon A."/>
            <person name="Yun M.H."/>
        </authorList>
    </citation>
    <scope>NUCLEOTIDE SEQUENCE</scope>
    <source>
        <strain evidence="16">20211129_DDA</strain>
        <tissue evidence="16">Liver</tissue>
    </source>
</reference>
<feature type="domain" description="VWFD" evidence="15">
    <location>
        <begin position="254"/>
        <end position="452"/>
    </location>
</feature>
<feature type="domain" description="EGF-like" evidence="12">
    <location>
        <begin position="682"/>
        <end position="721"/>
    </location>
</feature>
<dbReference type="InterPro" id="IPR000742">
    <property type="entry name" value="EGF"/>
</dbReference>